<gene>
    <name evidence="8" type="primary">trpA</name>
    <name evidence="10" type="ORF">VP91_00006220</name>
</gene>
<accession>A0ABX1T1Z9</accession>
<reference evidence="10 11" key="1">
    <citation type="submission" date="2019-07" db="EMBL/GenBank/DDBJ databases">
        <title>SAR11 Genome Evolution.</title>
        <authorList>
            <person name="Giovannoni S."/>
        </authorList>
    </citation>
    <scope>NUCLEOTIDE SEQUENCE [LARGE SCALE GENOMIC DNA]</scope>
    <source>
        <strain evidence="10 11">HTCC9565</strain>
    </source>
</reference>
<comment type="pathway">
    <text evidence="1 8">Amino-acid biosynthesis; L-tryptophan biosynthesis; L-tryptophan from chorismate: step 5/5.</text>
</comment>
<dbReference type="HAMAP" id="MF_00131">
    <property type="entry name" value="Trp_synth_alpha"/>
    <property type="match status" value="1"/>
</dbReference>
<dbReference type="EMBL" id="LANA01000001">
    <property type="protein sequence ID" value="NMN67479.1"/>
    <property type="molecule type" value="Genomic_DNA"/>
</dbReference>
<dbReference type="Gene3D" id="3.20.20.70">
    <property type="entry name" value="Aldolase class I"/>
    <property type="match status" value="1"/>
</dbReference>
<comment type="catalytic activity">
    <reaction evidence="7 8">
        <text>(1S,2R)-1-C-(indol-3-yl)glycerol 3-phosphate + L-serine = D-glyceraldehyde 3-phosphate + L-tryptophan + H2O</text>
        <dbReference type="Rhea" id="RHEA:10532"/>
        <dbReference type="ChEBI" id="CHEBI:15377"/>
        <dbReference type="ChEBI" id="CHEBI:33384"/>
        <dbReference type="ChEBI" id="CHEBI:57912"/>
        <dbReference type="ChEBI" id="CHEBI:58866"/>
        <dbReference type="ChEBI" id="CHEBI:59776"/>
        <dbReference type="EC" id="4.2.1.20"/>
    </reaction>
</comment>
<evidence type="ECO:0000256" key="6">
    <source>
        <dbReference type="ARBA" id="ARBA00023239"/>
    </source>
</evidence>
<dbReference type="PANTHER" id="PTHR43406">
    <property type="entry name" value="TRYPTOPHAN SYNTHASE, ALPHA CHAIN"/>
    <property type="match status" value="1"/>
</dbReference>
<evidence type="ECO:0000313" key="10">
    <source>
        <dbReference type="EMBL" id="NMN67479.1"/>
    </source>
</evidence>
<comment type="caution">
    <text evidence="10">The sequence shown here is derived from an EMBL/GenBank/DDBJ whole genome shotgun (WGS) entry which is preliminary data.</text>
</comment>
<evidence type="ECO:0000256" key="5">
    <source>
        <dbReference type="ARBA" id="ARBA00023141"/>
    </source>
</evidence>
<dbReference type="PANTHER" id="PTHR43406:SF1">
    <property type="entry name" value="TRYPTOPHAN SYNTHASE ALPHA CHAIN, CHLOROPLASTIC"/>
    <property type="match status" value="1"/>
</dbReference>
<keyword evidence="11" id="KW-1185">Reference proteome</keyword>
<comment type="subunit">
    <text evidence="2 8">Tetramer of two alpha and two beta chains.</text>
</comment>
<organism evidence="10 11">
    <name type="scientific">Pelagibacter ubique</name>
    <dbReference type="NCBI Taxonomy" id="198252"/>
    <lineage>
        <taxon>Bacteria</taxon>
        <taxon>Pseudomonadati</taxon>
        <taxon>Pseudomonadota</taxon>
        <taxon>Alphaproteobacteria</taxon>
        <taxon>Candidatus Pelagibacterales</taxon>
        <taxon>Candidatus Pelagibacteraceae</taxon>
        <taxon>Candidatus Pelagibacter</taxon>
    </lineage>
</organism>
<name>A0ABX1T1Z9_PELUQ</name>
<dbReference type="Pfam" id="PF00290">
    <property type="entry name" value="Trp_syntA"/>
    <property type="match status" value="1"/>
</dbReference>
<comment type="function">
    <text evidence="8">The alpha subunit is responsible for the aldol cleavage of indoleglycerol phosphate to indole and glyceraldehyde 3-phosphate.</text>
</comment>
<evidence type="ECO:0000256" key="4">
    <source>
        <dbReference type="ARBA" id="ARBA00022822"/>
    </source>
</evidence>
<evidence type="ECO:0000256" key="8">
    <source>
        <dbReference type="HAMAP-Rule" id="MF_00131"/>
    </source>
</evidence>
<dbReference type="InterPro" id="IPR002028">
    <property type="entry name" value="Trp_synthase_suA"/>
</dbReference>
<keyword evidence="6 8" id="KW-0456">Lyase</keyword>
<keyword evidence="3 8" id="KW-0028">Amino-acid biosynthesis</keyword>
<dbReference type="SUPFAM" id="SSF51366">
    <property type="entry name" value="Ribulose-phoshate binding barrel"/>
    <property type="match status" value="1"/>
</dbReference>
<protein>
    <recommendedName>
        <fullName evidence="8">Tryptophan synthase alpha chain</fullName>
        <ecNumber evidence="8">4.2.1.20</ecNumber>
    </recommendedName>
</protein>
<dbReference type="NCBIfam" id="TIGR00262">
    <property type="entry name" value="trpA"/>
    <property type="match status" value="1"/>
</dbReference>
<dbReference type="CDD" id="cd04724">
    <property type="entry name" value="Tryptophan_synthase_alpha"/>
    <property type="match status" value="1"/>
</dbReference>
<keyword evidence="4 8" id="KW-0822">Tryptophan biosynthesis</keyword>
<evidence type="ECO:0000256" key="9">
    <source>
        <dbReference type="RuleBase" id="RU003662"/>
    </source>
</evidence>
<comment type="similarity">
    <text evidence="8 9">Belongs to the TrpA family.</text>
</comment>
<dbReference type="EC" id="4.2.1.20" evidence="8"/>
<keyword evidence="5 8" id="KW-0057">Aromatic amino acid biosynthesis</keyword>
<feature type="active site" description="Proton acceptor" evidence="8">
    <location>
        <position position="59"/>
    </location>
</feature>
<evidence type="ECO:0000313" key="11">
    <source>
        <dbReference type="Proteomes" id="UP001166004"/>
    </source>
</evidence>
<evidence type="ECO:0000256" key="7">
    <source>
        <dbReference type="ARBA" id="ARBA00049047"/>
    </source>
</evidence>
<feature type="active site" description="Proton acceptor" evidence="8">
    <location>
        <position position="48"/>
    </location>
</feature>
<sequence length="267" mass="29267">MSDRLKKIFTEKLPKTKLVSYFVGCYPTPEISLELIKQAIDNGVSILEVGYVTSEASAEGPIIKAAHDYVLNKGHNLNDIIKLVKNIRDYNQDVGIVLMGYIANLYKYPISNFVDDIKVSGADAVLVVDAPHELKEENQLRDALNKNGLSLIKLAAPTTDDKRLKDIVNIASGFLYQVNVSGVTGVKSASETDVTNFVKRIRNLTNIPICTGFGIKSPEDAKKMSNSGCNGVIVGSAFVKYIQDNLNDKLLTQNVGKLIKSFTNVLE</sequence>
<evidence type="ECO:0000256" key="1">
    <source>
        <dbReference type="ARBA" id="ARBA00004733"/>
    </source>
</evidence>
<proteinExistence type="inferred from homology"/>
<evidence type="ECO:0000256" key="3">
    <source>
        <dbReference type="ARBA" id="ARBA00022605"/>
    </source>
</evidence>
<dbReference type="InterPro" id="IPR011060">
    <property type="entry name" value="RibuloseP-bd_barrel"/>
</dbReference>
<dbReference type="Proteomes" id="UP001166004">
    <property type="component" value="Unassembled WGS sequence"/>
</dbReference>
<dbReference type="InterPro" id="IPR013785">
    <property type="entry name" value="Aldolase_TIM"/>
</dbReference>
<evidence type="ECO:0000256" key="2">
    <source>
        <dbReference type="ARBA" id="ARBA00011270"/>
    </source>
</evidence>
<dbReference type="RefSeq" id="WP_169035973.1">
    <property type="nucleotide sequence ID" value="NZ_LANA01000001.1"/>
</dbReference>